<dbReference type="GO" id="GO:0061723">
    <property type="term" value="P:glycophagy"/>
    <property type="evidence" value="ECO:0007669"/>
    <property type="project" value="TreeGrafter"/>
</dbReference>
<keyword evidence="13" id="KW-1185">Reference proteome</keyword>
<keyword evidence="5 10" id="KW-1017">Isopeptide bond</keyword>
<dbReference type="Pfam" id="PF04110">
    <property type="entry name" value="APG12"/>
    <property type="match status" value="1"/>
</dbReference>
<evidence type="ECO:0000313" key="13">
    <source>
        <dbReference type="Proteomes" id="UP000193144"/>
    </source>
</evidence>
<evidence type="ECO:0000256" key="6">
    <source>
        <dbReference type="ARBA" id="ARBA00022786"/>
    </source>
</evidence>
<dbReference type="SUPFAM" id="SSF54236">
    <property type="entry name" value="Ubiquitin-like"/>
    <property type="match status" value="1"/>
</dbReference>
<evidence type="ECO:0000256" key="9">
    <source>
        <dbReference type="ARBA" id="ARBA00023136"/>
    </source>
</evidence>
<dbReference type="CDD" id="cd01612">
    <property type="entry name" value="Ubl_ATG12"/>
    <property type="match status" value="1"/>
</dbReference>
<dbReference type="AlphaFoldDB" id="A0A1Y1ZRM3"/>
<dbReference type="GO" id="GO:0034274">
    <property type="term" value="C:Atg12-Atg5-Atg16 complex"/>
    <property type="evidence" value="ECO:0007669"/>
    <property type="project" value="TreeGrafter"/>
</dbReference>
<dbReference type="GO" id="GO:0015031">
    <property type="term" value="P:protein transport"/>
    <property type="evidence" value="ECO:0007669"/>
    <property type="project" value="UniProtKB-KW"/>
</dbReference>
<evidence type="ECO:0000256" key="2">
    <source>
        <dbReference type="ARBA" id="ARBA00007778"/>
    </source>
</evidence>
<comment type="similarity">
    <text evidence="2 10">Belongs to the ATG12 family.</text>
</comment>
<dbReference type="Gene3D" id="3.10.20.90">
    <property type="entry name" value="Phosphatidylinositol 3-kinase Catalytic Subunit, Chain A, domain 1"/>
    <property type="match status" value="1"/>
</dbReference>
<keyword evidence="9 10" id="KW-0472">Membrane</keyword>
<protein>
    <recommendedName>
        <fullName evidence="3 10">Ubiquitin-like protein ATG12</fullName>
    </recommendedName>
</protein>
<keyword evidence="8 10" id="KW-0072">Autophagy</keyword>
<evidence type="ECO:0000256" key="5">
    <source>
        <dbReference type="ARBA" id="ARBA00022499"/>
    </source>
</evidence>
<evidence type="ECO:0000256" key="11">
    <source>
        <dbReference type="SAM" id="MobiDB-lite"/>
    </source>
</evidence>
<keyword evidence="7 10" id="KW-0653">Protein transport</keyword>
<comment type="subcellular location">
    <subcellularLocation>
        <location evidence="1 10">Preautophagosomal structure membrane</location>
        <topology evidence="1 10">Peripheral membrane protein</topology>
    </subcellularLocation>
</comment>
<comment type="subunit">
    <text evidence="10">Forms a conjugate with ATG5.</text>
</comment>
<keyword evidence="4 10" id="KW-0813">Transport</keyword>
<evidence type="ECO:0000256" key="8">
    <source>
        <dbReference type="ARBA" id="ARBA00023006"/>
    </source>
</evidence>
<proteinExistence type="inferred from homology"/>
<gene>
    <name evidence="12" type="ORF">BCR34DRAFT_600360</name>
</gene>
<comment type="function">
    <text evidence="10">Ubiquitin-like protein involved in cytoplasm to vacuole transport (Cvt), autophagy vesicles formation, mitophagy, and nucleophagy.</text>
</comment>
<dbReference type="GO" id="GO:0034045">
    <property type="term" value="C:phagophore assembly site membrane"/>
    <property type="evidence" value="ECO:0007669"/>
    <property type="project" value="UniProtKB-SubCell"/>
</dbReference>
<comment type="caution">
    <text evidence="12">The sequence shown here is derived from an EMBL/GenBank/DDBJ whole genome shotgun (WGS) entry which is preliminary data.</text>
</comment>
<feature type="region of interest" description="Disordered" evidence="11">
    <location>
        <begin position="1"/>
        <end position="20"/>
    </location>
</feature>
<dbReference type="GO" id="GO:0034727">
    <property type="term" value="P:piecemeal microautophagy of the nucleus"/>
    <property type="evidence" value="ECO:0007669"/>
    <property type="project" value="TreeGrafter"/>
</dbReference>
<dbReference type="InterPro" id="IPR029071">
    <property type="entry name" value="Ubiquitin-like_domsf"/>
</dbReference>
<dbReference type="EMBL" id="MCFA01000047">
    <property type="protein sequence ID" value="ORY12880.1"/>
    <property type="molecule type" value="Genomic_DNA"/>
</dbReference>
<dbReference type="InterPro" id="IPR007242">
    <property type="entry name" value="Atg12"/>
</dbReference>
<sequence>MSSTFEPSEPRIPDEEDNTADVPLTMAASVMLTNLPRDASAALKEAGVLGVGKVTIRLHPIGNAPALTQRIFKLSSTQSFATIVRFLRRKLGVKDSDSVFCYVGNVFSPSLDEGVGNLWSCFKTNDELVVGYAMAPAFG</sequence>
<accession>A0A1Y1ZRM3</accession>
<dbReference type="PANTHER" id="PTHR13385:SF0">
    <property type="entry name" value="UBIQUITIN-LIKE PROTEIN ATG12"/>
    <property type="match status" value="1"/>
</dbReference>
<organism evidence="12 13">
    <name type="scientific">Clohesyomyces aquaticus</name>
    <dbReference type="NCBI Taxonomy" id="1231657"/>
    <lineage>
        <taxon>Eukaryota</taxon>
        <taxon>Fungi</taxon>
        <taxon>Dikarya</taxon>
        <taxon>Ascomycota</taxon>
        <taxon>Pezizomycotina</taxon>
        <taxon>Dothideomycetes</taxon>
        <taxon>Pleosporomycetidae</taxon>
        <taxon>Pleosporales</taxon>
        <taxon>Lindgomycetaceae</taxon>
        <taxon>Clohesyomyces</taxon>
    </lineage>
</organism>
<evidence type="ECO:0000256" key="1">
    <source>
        <dbReference type="ARBA" id="ARBA00004623"/>
    </source>
</evidence>
<dbReference type="GO" id="GO:0097352">
    <property type="term" value="P:autophagosome maturation"/>
    <property type="evidence" value="ECO:0007669"/>
    <property type="project" value="TreeGrafter"/>
</dbReference>
<dbReference type="OrthoDB" id="10003551at2759"/>
<dbReference type="STRING" id="1231657.A0A1Y1ZRM3"/>
<evidence type="ECO:0000313" key="12">
    <source>
        <dbReference type="EMBL" id="ORY12880.1"/>
    </source>
</evidence>
<dbReference type="GO" id="GO:0000422">
    <property type="term" value="P:autophagy of mitochondrion"/>
    <property type="evidence" value="ECO:0007669"/>
    <property type="project" value="TreeGrafter"/>
</dbReference>
<dbReference type="FunFam" id="3.10.20.90:FF:000148">
    <property type="entry name" value="Ubiquitin-like protein ATG12"/>
    <property type="match status" value="1"/>
</dbReference>
<reference evidence="12 13" key="1">
    <citation type="submission" date="2016-07" db="EMBL/GenBank/DDBJ databases">
        <title>Pervasive Adenine N6-methylation of Active Genes in Fungi.</title>
        <authorList>
            <consortium name="DOE Joint Genome Institute"/>
            <person name="Mondo S.J."/>
            <person name="Dannebaum R.O."/>
            <person name="Kuo R.C."/>
            <person name="Labutti K."/>
            <person name="Haridas S."/>
            <person name="Kuo A."/>
            <person name="Salamov A."/>
            <person name="Ahrendt S.R."/>
            <person name="Lipzen A."/>
            <person name="Sullivan W."/>
            <person name="Andreopoulos W.B."/>
            <person name="Clum A."/>
            <person name="Lindquist E."/>
            <person name="Daum C."/>
            <person name="Ramamoorthy G.K."/>
            <person name="Gryganskyi A."/>
            <person name="Culley D."/>
            <person name="Magnuson J.K."/>
            <person name="James T.Y."/>
            <person name="O'Malley M.A."/>
            <person name="Stajich J.E."/>
            <person name="Spatafora J.W."/>
            <person name="Visel A."/>
            <person name="Grigoriev I.V."/>
        </authorList>
    </citation>
    <scope>NUCLEOTIDE SEQUENCE [LARGE SCALE GENOMIC DNA]</scope>
    <source>
        <strain evidence="12 13">CBS 115471</strain>
    </source>
</reference>
<dbReference type="GO" id="GO:0000045">
    <property type="term" value="P:autophagosome assembly"/>
    <property type="evidence" value="ECO:0007669"/>
    <property type="project" value="InterPro"/>
</dbReference>
<evidence type="ECO:0000256" key="4">
    <source>
        <dbReference type="ARBA" id="ARBA00022448"/>
    </source>
</evidence>
<evidence type="ECO:0000256" key="3">
    <source>
        <dbReference type="ARBA" id="ARBA00015875"/>
    </source>
</evidence>
<evidence type="ECO:0000256" key="10">
    <source>
        <dbReference type="RuleBase" id="RU361201"/>
    </source>
</evidence>
<dbReference type="PANTHER" id="PTHR13385">
    <property type="entry name" value="AUTOPHAGY PROTEIN 12"/>
    <property type="match status" value="1"/>
</dbReference>
<name>A0A1Y1ZRM3_9PLEO</name>
<dbReference type="GO" id="GO:0019776">
    <property type="term" value="F:Atg8-family ligase activity"/>
    <property type="evidence" value="ECO:0007669"/>
    <property type="project" value="TreeGrafter"/>
</dbReference>
<dbReference type="Proteomes" id="UP000193144">
    <property type="component" value="Unassembled WGS sequence"/>
</dbReference>
<evidence type="ECO:0000256" key="7">
    <source>
        <dbReference type="ARBA" id="ARBA00022927"/>
    </source>
</evidence>
<keyword evidence="6 10" id="KW-0833">Ubl conjugation pathway</keyword>
<dbReference type="GO" id="GO:0000421">
    <property type="term" value="C:autophagosome membrane"/>
    <property type="evidence" value="ECO:0007669"/>
    <property type="project" value="TreeGrafter"/>
</dbReference>